<feature type="transmembrane region" description="Helical" evidence="1">
    <location>
        <begin position="185"/>
        <end position="209"/>
    </location>
</feature>
<feature type="transmembrane region" description="Helical" evidence="1">
    <location>
        <begin position="145"/>
        <end position="165"/>
    </location>
</feature>
<keyword evidence="3" id="KW-1185">Reference proteome</keyword>
<proteinExistence type="predicted"/>
<organism evidence="3">
    <name type="scientific">Leptosphaeria maculans (strain JN3 / isolate v23.1.3 / race Av1-4-5-6-7-8)</name>
    <name type="common">Blackleg fungus</name>
    <name type="synonym">Phoma lingam</name>
    <dbReference type="NCBI Taxonomy" id="985895"/>
    <lineage>
        <taxon>Eukaryota</taxon>
        <taxon>Fungi</taxon>
        <taxon>Dikarya</taxon>
        <taxon>Ascomycota</taxon>
        <taxon>Pezizomycotina</taxon>
        <taxon>Dothideomycetes</taxon>
        <taxon>Pleosporomycetidae</taxon>
        <taxon>Pleosporales</taxon>
        <taxon>Pleosporineae</taxon>
        <taxon>Leptosphaeriaceae</taxon>
        <taxon>Plenodomus</taxon>
        <taxon>Plenodomus lingam/Leptosphaeria maculans species complex</taxon>
    </lineage>
</organism>
<name>E4ZT86_LEPMJ</name>
<dbReference type="EMBL" id="FP929124">
    <property type="protein sequence ID" value="CBX90028.1"/>
    <property type="molecule type" value="Genomic_DNA"/>
</dbReference>
<keyword evidence="1" id="KW-0812">Transmembrane</keyword>
<evidence type="ECO:0000256" key="1">
    <source>
        <dbReference type="SAM" id="Phobius"/>
    </source>
</evidence>
<accession>E4ZT86</accession>
<gene>
    <name evidence="2" type="ORF">LEMA_P119150.1</name>
</gene>
<feature type="transmembrane region" description="Helical" evidence="1">
    <location>
        <begin position="119"/>
        <end position="138"/>
    </location>
</feature>
<protein>
    <submittedName>
        <fullName evidence="2">Predicted protein</fullName>
    </submittedName>
</protein>
<keyword evidence="1" id="KW-1133">Transmembrane helix</keyword>
<dbReference type="AlphaFoldDB" id="E4ZT86"/>
<reference evidence="3" key="1">
    <citation type="journal article" date="2011" name="Nat. Commun.">
        <title>Effector diversification within compartments of the Leptosphaeria maculans genome affected by Repeat-Induced Point mutations.</title>
        <authorList>
            <person name="Rouxel T."/>
            <person name="Grandaubert J."/>
            <person name="Hane J.K."/>
            <person name="Hoede C."/>
            <person name="van de Wouw A.P."/>
            <person name="Couloux A."/>
            <person name="Dominguez V."/>
            <person name="Anthouard V."/>
            <person name="Bally P."/>
            <person name="Bourras S."/>
            <person name="Cozijnsen A.J."/>
            <person name="Ciuffetti L.M."/>
            <person name="Degrave A."/>
            <person name="Dilmaghani A."/>
            <person name="Duret L."/>
            <person name="Fudal I."/>
            <person name="Goodwin S.B."/>
            <person name="Gout L."/>
            <person name="Glaser N."/>
            <person name="Linglin J."/>
            <person name="Kema G.H.J."/>
            <person name="Lapalu N."/>
            <person name="Lawrence C.B."/>
            <person name="May K."/>
            <person name="Meyer M."/>
            <person name="Ollivier B."/>
            <person name="Poulain J."/>
            <person name="Schoch C.L."/>
            <person name="Simon A."/>
            <person name="Spatafora J.W."/>
            <person name="Stachowiak A."/>
            <person name="Turgeon B.G."/>
            <person name="Tyler B.M."/>
            <person name="Vincent D."/>
            <person name="Weissenbach J."/>
            <person name="Amselem J."/>
            <person name="Quesneville H."/>
            <person name="Oliver R.P."/>
            <person name="Wincker P."/>
            <person name="Balesdent M.-H."/>
            <person name="Howlett B.J."/>
        </authorList>
    </citation>
    <scope>NUCLEOTIDE SEQUENCE [LARGE SCALE GENOMIC DNA]</scope>
    <source>
        <strain evidence="3">JN3 / isolate v23.1.3 / race Av1-4-5-6-7-8</strain>
    </source>
</reference>
<dbReference type="InParanoid" id="E4ZT86"/>
<dbReference type="OrthoDB" id="10560185at2759"/>
<dbReference type="HOGENOM" id="CLU_1038546_0_0_1"/>
<dbReference type="VEuPathDB" id="FungiDB:LEMA_P119150.1"/>
<sequence length="268" mass="29907">MPQSSFFEKDRAAIDTVDTTCPKTLTVEDEEDERCPTESWKTLSYEDHATATATIKSTLWITEFEFTTIQVTDSERIPWTTRPDELHASTATPMGTPVVTHFVTSRSTVSEDTMKLSSEVIQCLLAVVFVGSMLWLATFWRGKSAFRTLCVLSPTFAPSVLIYWLRPQLHTLDLGWASSNVLLTTIAATSFLAASLLVLDVTGVTTLLYELFDVLRRWRHADGWKFGWGWTSDARAGARREFTSTHPAATCPTGRDPLPGIPRCGSYL</sequence>
<evidence type="ECO:0000313" key="2">
    <source>
        <dbReference type="EMBL" id="CBX90028.1"/>
    </source>
</evidence>
<keyword evidence="1" id="KW-0472">Membrane</keyword>
<evidence type="ECO:0000313" key="3">
    <source>
        <dbReference type="Proteomes" id="UP000002668"/>
    </source>
</evidence>
<dbReference type="Proteomes" id="UP000002668">
    <property type="component" value="Genome"/>
</dbReference>